<evidence type="ECO:0000256" key="1">
    <source>
        <dbReference type="ARBA" id="ARBA00004123"/>
    </source>
</evidence>
<name>I1HPB8_BRADI</name>
<dbReference type="EMBL" id="KF469343">
    <property type="protein sequence ID" value="AIG21857.1"/>
    <property type="molecule type" value="mRNA"/>
</dbReference>
<evidence type="ECO:0000256" key="5">
    <source>
        <dbReference type="ARBA" id="ARBA00023242"/>
    </source>
</evidence>
<dbReference type="Gramene" id="KQK08689">
    <property type="protein sequence ID" value="KQK08689"/>
    <property type="gene ID" value="BRADI_2g43290v3"/>
</dbReference>
<reference evidence="8" key="2">
    <citation type="journal article" date="2014" name="PLoS ONE">
        <title>Genome-wide analysis of the MADS-box gene family in Brachypodium distachyon.</title>
        <authorList>
            <person name="Wei B."/>
            <person name="Zhang R.Z."/>
            <person name="Guo J.J."/>
            <person name="Liu D.M."/>
            <person name="Li A.L."/>
            <person name="Fan R.C."/>
            <person name="Mao L."/>
            <person name="Zhang X.Q."/>
        </authorList>
    </citation>
    <scope>NUCLEOTIDE SEQUENCE</scope>
</reference>
<dbReference type="GO" id="GO:0005634">
    <property type="term" value="C:nucleus"/>
    <property type="evidence" value="ECO:0007669"/>
    <property type="project" value="UniProtKB-SubCell"/>
</dbReference>
<dbReference type="OMA" id="MSYIGKK"/>
<keyword evidence="11" id="KW-1185">Reference proteome</keyword>
<dbReference type="EnsemblPlants" id="KQK08689">
    <property type="protein sequence ID" value="KQK08689"/>
    <property type="gene ID" value="BRADI_2g43290v3"/>
</dbReference>
<dbReference type="Pfam" id="PF00319">
    <property type="entry name" value="SRF-TF"/>
    <property type="match status" value="1"/>
</dbReference>
<gene>
    <name evidence="10" type="primary">LOC100839907</name>
    <name evidence="9" type="ORF">BRADI_2g43290v3</name>
</gene>
<reference evidence="9" key="3">
    <citation type="submission" date="2017-06" db="EMBL/GenBank/DDBJ databases">
        <title>WGS assembly of Brachypodium distachyon.</title>
        <authorList>
            <consortium name="The International Brachypodium Initiative"/>
            <person name="Lucas S."/>
            <person name="Harmon-Smith M."/>
            <person name="Lail K."/>
            <person name="Tice H."/>
            <person name="Grimwood J."/>
            <person name="Bruce D."/>
            <person name="Barry K."/>
            <person name="Shu S."/>
            <person name="Lindquist E."/>
            <person name="Wang M."/>
            <person name="Pitluck S."/>
            <person name="Vogel J.P."/>
            <person name="Garvin D.F."/>
            <person name="Mockler T.C."/>
            <person name="Schmutz J."/>
            <person name="Rokhsar D."/>
            <person name="Bevan M.W."/>
        </authorList>
    </citation>
    <scope>NUCLEOTIDE SEQUENCE</scope>
    <source>
        <strain evidence="9">Bd21</strain>
    </source>
</reference>
<dbReference type="GO" id="GO:0006357">
    <property type="term" value="P:regulation of transcription by RNA polymerase II"/>
    <property type="evidence" value="ECO:0000318"/>
    <property type="project" value="GO_Central"/>
</dbReference>
<dbReference type="Proteomes" id="UP000008810">
    <property type="component" value="Chromosome 2"/>
</dbReference>
<dbReference type="SMART" id="SM00432">
    <property type="entry name" value="MADS"/>
    <property type="match status" value="1"/>
</dbReference>
<dbReference type="OrthoDB" id="1896642at2759"/>
<evidence type="ECO:0000256" key="3">
    <source>
        <dbReference type="ARBA" id="ARBA00023125"/>
    </source>
</evidence>
<dbReference type="EMBL" id="CM000881">
    <property type="protein sequence ID" value="KQK08689.1"/>
    <property type="molecule type" value="Genomic_DNA"/>
</dbReference>
<evidence type="ECO:0000313" key="9">
    <source>
        <dbReference type="EMBL" id="KQK08689.1"/>
    </source>
</evidence>
<dbReference type="SUPFAM" id="SSF55455">
    <property type="entry name" value="SRF-like"/>
    <property type="match status" value="1"/>
</dbReference>
<evidence type="ECO:0000256" key="2">
    <source>
        <dbReference type="ARBA" id="ARBA00023015"/>
    </source>
</evidence>
<dbReference type="GO" id="GO:0000981">
    <property type="term" value="F:DNA-binding transcription factor activity, RNA polymerase II-specific"/>
    <property type="evidence" value="ECO:0000318"/>
    <property type="project" value="GO_Central"/>
</dbReference>
<comment type="subcellular location">
    <subcellularLocation>
        <location evidence="1">Nucleus</location>
    </subcellularLocation>
</comment>
<organism evidence="8">
    <name type="scientific">Brachypodium distachyon</name>
    <name type="common">Purple false brome</name>
    <name type="synonym">Trachynia distachya</name>
    <dbReference type="NCBI Taxonomy" id="15368"/>
    <lineage>
        <taxon>Eukaryota</taxon>
        <taxon>Viridiplantae</taxon>
        <taxon>Streptophyta</taxon>
        <taxon>Embryophyta</taxon>
        <taxon>Tracheophyta</taxon>
        <taxon>Spermatophyta</taxon>
        <taxon>Magnoliopsida</taxon>
        <taxon>Liliopsida</taxon>
        <taxon>Poales</taxon>
        <taxon>Poaceae</taxon>
        <taxon>BOP clade</taxon>
        <taxon>Pooideae</taxon>
        <taxon>Stipodae</taxon>
        <taxon>Brachypodieae</taxon>
        <taxon>Brachypodium</taxon>
    </lineage>
</organism>
<feature type="domain" description="MADS-box" evidence="7">
    <location>
        <begin position="10"/>
        <end position="70"/>
    </location>
</feature>
<dbReference type="RefSeq" id="NP_001288327.1">
    <property type="nucleotide sequence ID" value="NM_001301398.1"/>
</dbReference>
<keyword evidence="5" id="KW-0539">Nucleus</keyword>
<accession>I1HPB8</accession>
<keyword evidence="4" id="KW-0804">Transcription</keyword>
<dbReference type="HOGENOM" id="CLU_053053_5_3_1"/>
<reference evidence="9 10" key="1">
    <citation type="journal article" date="2010" name="Nature">
        <title>Genome sequencing and analysis of the model grass Brachypodium distachyon.</title>
        <authorList>
            <consortium name="International Brachypodium Initiative"/>
        </authorList>
    </citation>
    <scope>NUCLEOTIDE SEQUENCE [LARGE SCALE GENOMIC DNA]</scope>
    <source>
        <strain evidence="9">Bd21</strain>
        <strain evidence="10">cv. Bd21</strain>
    </source>
</reference>
<dbReference type="PANTHER" id="PTHR11945:SF776">
    <property type="entry name" value="AGAMOUS-LIKE 50-RELATED"/>
    <property type="match status" value="1"/>
</dbReference>
<dbReference type="PRINTS" id="PR00404">
    <property type="entry name" value="MADSDOMAIN"/>
</dbReference>
<dbReference type="GO" id="GO:0046983">
    <property type="term" value="F:protein dimerization activity"/>
    <property type="evidence" value="ECO:0007669"/>
    <property type="project" value="InterPro"/>
</dbReference>
<evidence type="ECO:0000259" key="7">
    <source>
        <dbReference type="PROSITE" id="PS50066"/>
    </source>
</evidence>
<dbReference type="PANTHER" id="PTHR11945">
    <property type="entry name" value="MADS BOX PROTEIN"/>
    <property type="match status" value="1"/>
</dbReference>
<dbReference type="GO" id="GO:0000978">
    <property type="term" value="F:RNA polymerase II cis-regulatory region sequence-specific DNA binding"/>
    <property type="evidence" value="ECO:0000318"/>
    <property type="project" value="GO_Central"/>
</dbReference>
<dbReference type="KEGG" id="bdi:100839907"/>
<proteinExistence type="evidence at transcript level"/>
<dbReference type="GeneID" id="100839907"/>
<dbReference type="eggNOG" id="KOG0014">
    <property type="taxonomic scope" value="Eukaryota"/>
</dbReference>
<evidence type="ECO:0000313" key="11">
    <source>
        <dbReference type="Proteomes" id="UP000008810"/>
    </source>
</evidence>
<dbReference type="AlphaFoldDB" id="I1HPB8"/>
<dbReference type="InterPro" id="IPR002100">
    <property type="entry name" value="TF_MADSbox"/>
</dbReference>
<dbReference type="InterPro" id="IPR036879">
    <property type="entry name" value="TF_MADSbox_sf"/>
</dbReference>
<evidence type="ECO:0000313" key="10">
    <source>
        <dbReference type="EnsemblPlants" id="KQK08689"/>
    </source>
</evidence>
<evidence type="ECO:0000313" key="8">
    <source>
        <dbReference type="EMBL" id="AIG21857.1"/>
    </source>
</evidence>
<sequence length="200" mass="21213">MVRPRGKSSTGRHRIEMSPIANRSSRQVTFSKRRSGFFKKGSELAILCGARVVLVVFSEVGNVFALGSPSADAVLDGGTGPDEGEREALEGMCRAREEAAERVAAETAGMDSIGDKVAQAQVGRRSWWEADVEMLGEAELPEFARALKRFRDDVRRHADKLLSAPPAAAAVAAPAPCTTATAAVSPGTHGDPSASDSWAY</sequence>
<reference evidence="10" key="4">
    <citation type="submission" date="2018-08" db="UniProtKB">
        <authorList>
            <consortium name="EnsemblPlants"/>
        </authorList>
    </citation>
    <scope>IDENTIFICATION</scope>
    <source>
        <strain evidence="10">cv. Bd21</strain>
    </source>
</reference>
<protein>
    <submittedName>
        <fullName evidence="8">MADS-box transcription factor 49</fullName>
    </submittedName>
</protein>
<dbReference type="Gene3D" id="3.40.1810.10">
    <property type="entry name" value="Transcription factor, MADS-box"/>
    <property type="match status" value="1"/>
</dbReference>
<dbReference type="FunFam" id="3.40.1810.10:FF:000006">
    <property type="entry name" value="Agamous-like MADS-box protein AGL62"/>
    <property type="match status" value="1"/>
</dbReference>
<evidence type="ECO:0000256" key="6">
    <source>
        <dbReference type="SAM" id="MobiDB-lite"/>
    </source>
</evidence>
<feature type="region of interest" description="Disordered" evidence="6">
    <location>
        <begin position="168"/>
        <end position="200"/>
    </location>
</feature>
<feature type="compositionally biased region" description="Low complexity" evidence="6">
    <location>
        <begin position="168"/>
        <end position="183"/>
    </location>
</feature>
<keyword evidence="2" id="KW-0805">Transcription regulation</keyword>
<dbReference type="PROSITE" id="PS50066">
    <property type="entry name" value="MADS_BOX_2"/>
    <property type="match status" value="1"/>
</dbReference>
<keyword evidence="3" id="KW-0238">DNA-binding</keyword>
<evidence type="ECO:0000256" key="4">
    <source>
        <dbReference type="ARBA" id="ARBA00023163"/>
    </source>
</evidence>